<keyword evidence="6" id="KW-0564">Palmitate</keyword>
<dbReference type="InterPro" id="IPR057336">
    <property type="entry name" value="GerAC_N"/>
</dbReference>
<reference evidence="12 13" key="1">
    <citation type="submission" date="2016-10" db="EMBL/GenBank/DDBJ databases">
        <authorList>
            <person name="de Groot N.N."/>
        </authorList>
    </citation>
    <scope>NUCLEOTIDE SEQUENCE [LARGE SCALE GENOMIC DNA]</scope>
    <source>
        <strain evidence="12 13">DSM 23995</strain>
    </source>
</reference>
<dbReference type="PANTHER" id="PTHR35789:SF1">
    <property type="entry name" value="SPORE GERMINATION PROTEIN B3"/>
    <property type="match status" value="1"/>
</dbReference>
<keyword evidence="7" id="KW-0449">Lipoprotein</keyword>
<feature type="region of interest" description="Disordered" evidence="8">
    <location>
        <begin position="47"/>
        <end position="67"/>
    </location>
</feature>
<dbReference type="EMBL" id="FONT01000003">
    <property type="protein sequence ID" value="SFE73324.1"/>
    <property type="molecule type" value="Genomic_DNA"/>
</dbReference>
<evidence type="ECO:0000256" key="1">
    <source>
        <dbReference type="ARBA" id="ARBA00004635"/>
    </source>
</evidence>
<dbReference type="PROSITE" id="PS51257">
    <property type="entry name" value="PROKAR_LIPOPROTEIN"/>
    <property type="match status" value="1"/>
</dbReference>
<dbReference type="NCBIfam" id="TIGR02887">
    <property type="entry name" value="spore_ger_x_C"/>
    <property type="match status" value="1"/>
</dbReference>
<evidence type="ECO:0000256" key="2">
    <source>
        <dbReference type="ARBA" id="ARBA00007886"/>
    </source>
</evidence>
<evidence type="ECO:0000256" key="6">
    <source>
        <dbReference type="ARBA" id="ARBA00023139"/>
    </source>
</evidence>
<evidence type="ECO:0000256" key="5">
    <source>
        <dbReference type="ARBA" id="ARBA00023136"/>
    </source>
</evidence>
<dbReference type="PANTHER" id="PTHR35789">
    <property type="entry name" value="SPORE GERMINATION PROTEIN B3"/>
    <property type="match status" value="1"/>
</dbReference>
<dbReference type="Pfam" id="PF25198">
    <property type="entry name" value="Spore_GerAC_N"/>
    <property type="match status" value="1"/>
</dbReference>
<feature type="signal peptide" evidence="9">
    <location>
        <begin position="1"/>
        <end position="19"/>
    </location>
</feature>
<protein>
    <submittedName>
        <fullName evidence="12">Germination protein, Ger(X)C family</fullName>
    </submittedName>
</protein>
<feature type="domain" description="Spore germination GerAC-like C-terminal" evidence="10">
    <location>
        <begin position="209"/>
        <end position="375"/>
    </location>
</feature>
<evidence type="ECO:0000256" key="7">
    <source>
        <dbReference type="ARBA" id="ARBA00023288"/>
    </source>
</evidence>
<evidence type="ECO:0000259" key="11">
    <source>
        <dbReference type="Pfam" id="PF25198"/>
    </source>
</evidence>
<accession>A0A1I2CYH7</accession>
<dbReference type="GO" id="GO:0009847">
    <property type="term" value="P:spore germination"/>
    <property type="evidence" value="ECO:0007669"/>
    <property type="project" value="InterPro"/>
</dbReference>
<feature type="domain" description="Spore germination protein N-terminal" evidence="11">
    <location>
        <begin position="21"/>
        <end position="197"/>
    </location>
</feature>
<sequence length="400" mass="45286">MKKKLIIMTSCLFLLTACWNNQEIDDSLFVLGVGLNKEEDKIVMTTESIKPTSTESSGAPQGGGDGGSNVILQKEADTLLNGAREFIRYAKRRLYFAHTRTWILGEELARDDHFMQHLDILRRNEMLRLNSYFFITPHDPLDILNTATLYSDLSSLEIISALDQTEFIAEYTVVKMREFYKQMEGPVHNAYLPIITLKENAGQNITSLEGTAVIKNDKMVGALNIHQTVGLNILLDNVNGGSITVPIQEEEGEKASINIKSTKATMTPTLEGKQLKVNIDTTIRGIVGDNISGHRITRDFTKRIEDKTAQHMKKTMESVITVLQDELKTDIMNLGLETYRKYPEEWNSHLKNNWEDVFANADVNVQVHADISHRGLINDNVDRENQRRPFNNPYHLLPGI</sequence>
<dbReference type="Gene3D" id="3.30.300.210">
    <property type="entry name" value="Nutrient germinant receptor protein C, domain 3"/>
    <property type="match status" value="1"/>
</dbReference>
<keyword evidence="5" id="KW-0472">Membrane</keyword>
<dbReference type="STRING" id="930128.SAMN05192532_103285"/>
<keyword evidence="3" id="KW-0309">Germination</keyword>
<feature type="chain" id="PRO_5038376426" evidence="9">
    <location>
        <begin position="20"/>
        <end position="400"/>
    </location>
</feature>
<dbReference type="AlphaFoldDB" id="A0A1I2CYH7"/>
<keyword evidence="13" id="KW-1185">Reference proteome</keyword>
<proteinExistence type="inferred from homology"/>
<evidence type="ECO:0000313" key="12">
    <source>
        <dbReference type="EMBL" id="SFE73324.1"/>
    </source>
</evidence>
<evidence type="ECO:0000256" key="8">
    <source>
        <dbReference type="SAM" id="MobiDB-lite"/>
    </source>
</evidence>
<evidence type="ECO:0000313" key="13">
    <source>
        <dbReference type="Proteomes" id="UP000199516"/>
    </source>
</evidence>
<dbReference type="InterPro" id="IPR046953">
    <property type="entry name" value="Spore_GerAC-like_C"/>
</dbReference>
<evidence type="ECO:0000256" key="4">
    <source>
        <dbReference type="ARBA" id="ARBA00022729"/>
    </source>
</evidence>
<evidence type="ECO:0000256" key="9">
    <source>
        <dbReference type="SAM" id="SignalP"/>
    </source>
</evidence>
<dbReference type="InterPro" id="IPR008844">
    <property type="entry name" value="Spore_GerAC-like"/>
</dbReference>
<dbReference type="GO" id="GO:0016020">
    <property type="term" value="C:membrane"/>
    <property type="evidence" value="ECO:0007669"/>
    <property type="project" value="UniProtKB-SubCell"/>
</dbReference>
<evidence type="ECO:0000259" key="10">
    <source>
        <dbReference type="Pfam" id="PF05504"/>
    </source>
</evidence>
<organism evidence="12 13">
    <name type="scientific">Alteribacillus iranensis</name>
    <dbReference type="NCBI Taxonomy" id="930128"/>
    <lineage>
        <taxon>Bacteria</taxon>
        <taxon>Bacillati</taxon>
        <taxon>Bacillota</taxon>
        <taxon>Bacilli</taxon>
        <taxon>Bacillales</taxon>
        <taxon>Bacillaceae</taxon>
        <taxon>Alteribacillus</taxon>
    </lineage>
</organism>
<comment type="similarity">
    <text evidence="2">Belongs to the GerABKC lipoprotein family.</text>
</comment>
<dbReference type="RefSeq" id="WP_091660564.1">
    <property type="nucleotide sequence ID" value="NZ_FONT01000003.1"/>
</dbReference>
<dbReference type="Proteomes" id="UP000199516">
    <property type="component" value="Unassembled WGS sequence"/>
</dbReference>
<comment type="subcellular location">
    <subcellularLocation>
        <location evidence="1">Membrane</location>
        <topology evidence="1">Lipid-anchor</topology>
    </subcellularLocation>
</comment>
<dbReference type="InterPro" id="IPR038501">
    <property type="entry name" value="Spore_GerAC_C_sf"/>
</dbReference>
<dbReference type="Pfam" id="PF05504">
    <property type="entry name" value="Spore_GerAC"/>
    <property type="match status" value="1"/>
</dbReference>
<keyword evidence="4 9" id="KW-0732">Signal</keyword>
<evidence type="ECO:0000256" key="3">
    <source>
        <dbReference type="ARBA" id="ARBA00022544"/>
    </source>
</evidence>
<name>A0A1I2CYH7_9BACI</name>
<gene>
    <name evidence="12" type="ORF">SAMN05192532_103285</name>
</gene>
<dbReference type="OrthoDB" id="9816067at2"/>